<organism evidence="2 3">
    <name type="scientific">Amniculicola lignicola CBS 123094</name>
    <dbReference type="NCBI Taxonomy" id="1392246"/>
    <lineage>
        <taxon>Eukaryota</taxon>
        <taxon>Fungi</taxon>
        <taxon>Dikarya</taxon>
        <taxon>Ascomycota</taxon>
        <taxon>Pezizomycotina</taxon>
        <taxon>Dothideomycetes</taxon>
        <taxon>Pleosporomycetidae</taxon>
        <taxon>Pleosporales</taxon>
        <taxon>Amniculicolaceae</taxon>
        <taxon>Amniculicola</taxon>
    </lineage>
</organism>
<dbReference type="Pfam" id="PF10303">
    <property type="entry name" value="DUF2408"/>
    <property type="match status" value="2"/>
</dbReference>
<protein>
    <submittedName>
        <fullName evidence="2">Uncharacterized protein</fullName>
    </submittedName>
</protein>
<evidence type="ECO:0000313" key="3">
    <source>
        <dbReference type="Proteomes" id="UP000799779"/>
    </source>
</evidence>
<accession>A0A6A5WL37</accession>
<dbReference type="PANTHER" id="PTHR28086">
    <property type="entry name" value="UPF0662 PROTEIN YPL260W"/>
    <property type="match status" value="1"/>
</dbReference>
<dbReference type="AlphaFoldDB" id="A0A6A5WL37"/>
<evidence type="ECO:0000313" key="2">
    <source>
        <dbReference type="EMBL" id="KAF2002660.1"/>
    </source>
</evidence>
<reference evidence="2" key="1">
    <citation type="journal article" date="2020" name="Stud. Mycol.">
        <title>101 Dothideomycetes genomes: a test case for predicting lifestyles and emergence of pathogens.</title>
        <authorList>
            <person name="Haridas S."/>
            <person name="Albert R."/>
            <person name="Binder M."/>
            <person name="Bloem J."/>
            <person name="Labutti K."/>
            <person name="Salamov A."/>
            <person name="Andreopoulos B."/>
            <person name="Baker S."/>
            <person name="Barry K."/>
            <person name="Bills G."/>
            <person name="Bluhm B."/>
            <person name="Cannon C."/>
            <person name="Castanera R."/>
            <person name="Culley D."/>
            <person name="Daum C."/>
            <person name="Ezra D."/>
            <person name="Gonzalez J."/>
            <person name="Henrissat B."/>
            <person name="Kuo A."/>
            <person name="Liang C."/>
            <person name="Lipzen A."/>
            <person name="Lutzoni F."/>
            <person name="Magnuson J."/>
            <person name="Mondo S."/>
            <person name="Nolan M."/>
            <person name="Ohm R."/>
            <person name="Pangilinan J."/>
            <person name="Park H.-J."/>
            <person name="Ramirez L."/>
            <person name="Alfaro M."/>
            <person name="Sun H."/>
            <person name="Tritt A."/>
            <person name="Yoshinaga Y."/>
            <person name="Zwiers L.-H."/>
            <person name="Turgeon B."/>
            <person name="Goodwin S."/>
            <person name="Spatafora J."/>
            <person name="Crous P."/>
            <person name="Grigoriev I."/>
        </authorList>
    </citation>
    <scope>NUCLEOTIDE SEQUENCE</scope>
    <source>
        <strain evidence="2">CBS 123094</strain>
    </source>
</reference>
<gene>
    <name evidence="2" type="ORF">P154DRAFT_618390</name>
</gene>
<keyword evidence="3" id="KW-1185">Reference proteome</keyword>
<evidence type="ECO:0000256" key="1">
    <source>
        <dbReference type="SAM" id="MobiDB-lite"/>
    </source>
</evidence>
<dbReference type="GO" id="GO:0005737">
    <property type="term" value="C:cytoplasm"/>
    <property type="evidence" value="ECO:0007669"/>
    <property type="project" value="TreeGrafter"/>
</dbReference>
<feature type="region of interest" description="Disordered" evidence="1">
    <location>
        <begin position="455"/>
        <end position="493"/>
    </location>
</feature>
<dbReference type="GO" id="GO:0005634">
    <property type="term" value="C:nucleus"/>
    <property type="evidence" value="ECO:0007669"/>
    <property type="project" value="TreeGrafter"/>
</dbReference>
<dbReference type="PANTHER" id="PTHR28086:SF1">
    <property type="entry name" value="CU(2+) SUPPRESSING AND BLEOMYCIN SENSITIVE PROTEIN 1"/>
    <property type="match status" value="1"/>
</dbReference>
<sequence length="493" mass="56456">MTDSPAPRIPLDPKEQPILDKLLSIRTNLELLKQDRSTYVKSQDVIDLYSKVIEQVVILNEIRTTKRLEQNRVDTVLDDCFQLISLAYLTIGKNHEPPAVYSFVSTTKRLLDHLKEATFYSPKDLESISDRLEDCRRYTERGKDAYSPHLLTLLEARIAVCRQVISELKLNLSHLTPELTPKWDKLVSILRSLSACNTRSKFPNDEVDDYLEQLKQLEEELKAYGIYAYESTGTKEEKVAEMTERLMISMEHPEPAPEAKDLIATLLRRNFVWIVTIKKKQGRIAPAFREVYDKLLEIKNKLEKLTLTQSWSLRETDLWGYQRALDRVDETRVDGNFFDAVGRPADLYEQRTLLYLLRKSYATIYQLIVSSEPVSEALLPIYNQLTTLRKCLLEVKKLGGVSSPRELYPYSMKLNSIDNMRVDGKFMVGNDIPEGQGSVTALLSECFEIAYDLRNDAEDSSPEEKSAPDNESGGEVRESEGDVRESGGEVQLK</sequence>
<dbReference type="OrthoDB" id="2011986at2759"/>
<dbReference type="InterPro" id="IPR018810">
    <property type="entry name" value="UPF0662"/>
</dbReference>
<dbReference type="Proteomes" id="UP000799779">
    <property type="component" value="Unassembled WGS sequence"/>
</dbReference>
<name>A0A6A5WL37_9PLEO</name>
<dbReference type="EMBL" id="ML977576">
    <property type="protein sequence ID" value="KAF2002660.1"/>
    <property type="molecule type" value="Genomic_DNA"/>
</dbReference>
<proteinExistence type="predicted"/>